<dbReference type="EC" id="2.3.1.8" evidence="4"/>
<evidence type="ECO:0000259" key="3">
    <source>
        <dbReference type="Pfam" id="PF01515"/>
    </source>
</evidence>
<feature type="domain" description="Phosphate acetyl/butaryl transferase" evidence="3">
    <location>
        <begin position="1"/>
        <end position="77"/>
    </location>
</feature>
<keyword evidence="1 4" id="KW-0808">Transferase</keyword>
<name>A0A645ERE1_9ZZZZ</name>
<dbReference type="PANTHER" id="PTHR43356:SF3">
    <property type="entry name" value="PHOSPHATE ACETYLTRANSFERASE"/>
    <property type="match status" value="1"/>
</dbReference>
<evidence type="ECO:0000313" key="4">
    <source>
        <dbReference type="EMBL" id="MPN03832.1"/>
    </source>
</evidence>
<comment type="caution">
    <text evidence="4">The sequence shown here is derived from an EMBL/GenBank/DDBJ whole genome shotgun (WGS) entry which is preliminary data.</text>
</comment>
<organism evidence="4">
    <name type="scientific">bioreactor metagenome</name>
    <dbReference type="NCBI Taxonomy" id="1076179"/>
    <lineage>
        <taxon>unclassified sequences</taxon>
        <taxon>metagenomes</taxon>
        <taxon>ecological metagenomes</taxon>
    </lineage>
</organism>
<dbReference type="InterPro" id="IPR050500">
    <property type="entry name" value="Phos_Acetyltrans/Butyryltrans"/>
</dbReference>
<dbReference type="InterPro" id="IPR042113">
    <property type="entry name" value="P_AcTrfase_dom1"/>
</dbReference>
<gene>
    <name evidence="4" type="primary">pta_52</name>
    <name evidence="4" type="ORF">SDC9_151066</name>
</gene>
<sequence length="83" mass="8603">MVPEVGKSKAPDSNIAGHANVLVFPDLQSGNIGYKMVERLSGAQAVGPVLQGMAAPINDLSRGCSVNDIVNMIAITANQAIKK</sequence>
<dbReference type="Gene3D" id="3.40.50.10750">
    <property type="entry name" value="Isocitrate/Isopropylmalate dehydrogenase-like"/>
    <property type="match status" value="1"/>
</dbReference>
<dbReference type="Pfam" id="PF01515">
    <property type="entry name" value="PTA_PTB"/>
    <property type="match status" value="1"/>
</dbReference>
<dbReference type="InterPro" id="IPR042112">
    <property type="entry name" value="P_AcTrfase_dom2"/>
</dbReference>
<dbReference type="GO" id="GO:0008959">
    <property type="term" value="F:phosphate acetyltransferase activity"/>
    <property type="evidence" value="ECO:0007669"/>
    <property type="project" value="UniProtKB-EC"/>
</dbReference>
<accession>A0A645ERE1</accession>
<dbReference type="InterPro" id="IPR002505">
    <property type="entry name" value="PTA_PTB"/>
</dbReference>
<evidence type="ECO:0000256" key="1">
    <source>
        <dbReference type="ARBA" id="ARBA00022679"/>
    </source>
</evidence>
<reference evidence="4" key="1">
    <citation type="submission" date="2019-08" db="EMBL/GenBank/DDBJ databases">
        <authorList>
            <person name="Kucharzyk K."/>
            <person name="Murdoch R.W."/>
            <person name="Higgins S."/>
            <person name="Loffler F."/>
        </authorList>
    </citation>
    <scope>NUCLEOTIDE SEQUENCE</scope>
</reference>
<evidence type="ECO:0000256" key="2">
    <source>
        <dbReference type="ARBA" id="ARBA00023315"/>
    </source>
</evidence>
<proteinExistence type="predicted"/>
<dbReference type="AlphaFoldDB" id="A0A645ERE1"/>
<keyword evidence="2 4" id="KW-0012">Acyltransferase</keyword>
<dbReference type="SUPFAM" id="SSF53659">
    <property type="entry name" value="Isocitrate/Isopropylmalate dehydrogenase-like"/>
    <property type="match status" value="1"/>
</dbReference>
<dbReference type="Gene3D" id="3.40.50.10950">
    <property type="match status" value="1"/>
</dbReference>
<protein>
    <submittedName>
        <fullName evidence="4">Phosphate acetyltransferase</fullName>
        <ecNumber evidence="4">2.3.1.8</ecNumber>
    </submittedName>
</protein>
<dbReference type="PANTHER" id="PTHR43356">
    <property type="entry name" value="PHOSPHATE ACETYLTRANSFERASE"/>
    <property type="match status" value="1"/>
</dbReference>
<dbReference type="EMBL" id="VSSQ01049750">
    <property type="protein sequence ID" value="MPN03832.1"/>
    <property type="molecule type" value="Genomic_DNA"/>
</dbReference>